<gene>
    <name evidence="3" type="ORF">DI579_01485</name>
</gene>
<dbReference type="EMBL" id="QFOZ01000001">
    <property type="protein sequence ID" value="PZP89859.1"/>
    <property type="molecule type" value="Genomic_DNA"/>
</dbReference>
<feature type="transmembrane region" description="Helical" evidence="1">
    <location>
        <begin position="120"/>
        <end position="140"/>
    </location>
</feature>
<organism evidence="3 4">
    <name type="scientific">Lawsonella clevelandensis</name>
    <dbReference type="NCBI Taxonomy" id="1528099"/>
    <lineage>
        <taxon>Bacteria</taxon>
        <taxon>Bacillati</taxon>
        <taxon>Actinomycetota</taxon>
        <taxon>Actinomycetes</taxon>
        <taxon>Mycobacteriales</taxon>
        <taxon>Lawsonellaceae</taxon>
        <taxon>Lawsonella</taxon>
    </lineage>
</organism>
<keyword evidence="1" id="KW-0812">Transmembrane</keyword>
<dbReference type="InterPro" id="IPR036779">
    <property type="entry name" value="LysM_dom_sf"/>
</dbReference>
<protein>
    <recommendedName>
        <fullName evidence="2">LysM domain-containing protein</fullName>
    </recommendedName>
</protein>
<dbReference type="InterPro" id="IPR018392">
    <property type="entry name" value="LysM"/>
</dbReference>
<evidence type="ECO:0000313" key="4">
    <source>
        <dbReference type="Proteomes" id="UP000248606"/>
    </source>
</evidence>
<dbReference type="Gene3D" id="3.10.350.10">
    <property type="entry name" value="LysM domain"/>
    <property type="match status" value="1"/>
</dbReference>
<feature type="domain" description="LysM" evidence="2">
    <location>
        <begin position="153"/>
        <end position="202"/>
    </location>
</feature>
<evidence type="ECO:0000256" key="1">
    <source>
        <dbReference type="SAM" id="Phobius"/>
    </source>
</evidence>
<sequence length="206" mass="22110">MSTMSSMLMASSSRFMNYSADSSTDGIDTVFDRKEAKYCQSRMDPVISSREQASGVQAEKRNQGSSLRYRGRRGSFTYDRCQRVRTQRPVAGESDSSSRAIDHERYGLGSSVKATQWEQITILLLLTVVMGILAFTIVQLTGDPTASLPTNLASVSVQSGDTLGSIALHYAPHADAGAVIARIQELNGLTSSAISPGQVLVVPAGL</sequence>
<keyword evidence="1" id="KW-1133">Transmembrane helix</keyword>
<accession>A0A2W5KKU1</accession>
<reference evidence="3 4" key="1">
    <citation type="submission" date="2017-08" db="EMBL/GenBank/DDBJ databases">
        <title>Infants hospitalized years apart are colonized by the same room-sourced microbial strains.</title>
        <authorList>
            <person name="Brooks B."/>
            <person name="Olm M.R."/>
            <person name="Firek B.A."/>
            <person name="Baker R."/>
            <person name="Thomas B.C."/>
            <person name="Morowitz M.J."/>
            <person name="Banfield J.F."/>
        </authorList>
    </citation>
    <scope>NUCLEOTIDE SEQUENCE [LARGE SCALE GENOMIC DNA]</scope>
    <source>
        <strain evidence="3">S2_006_000_R1_57</strain>
    </source>
</reference>
<dbReference type="Proteomes" id="UP000248606">
    <property type="component" value="Unassembled WGS sequence"/>
</dbReference>
<keyword evidence="1" id="KW-0472">Membrane</keyword>
<dbReference type="SMART" id="SM00257">
    <property type="entry name" value="LysM"/>
    <property type="match status" value="1"/>
</dbReference>
<evidence type="ECO:0000259" key="2">
    <source>
        <dbReference type="PROSITE" id="PS51782"/>
    </source>
</evidence>
<dbReference type="PROSITE" id="PS51782">
    <property type="entry name" value="LYSM"/>
    <property type="match status" value="1"/>
</dbReference>
<evidence type="ECO:0000313" key="3">
    <source>
        <dbReference type="EMBL" id="PZP89859.1"/>
    </source>
</evidence>
<name>A0A2W5KKU1_9ACTN</name>
<dbReference type="AlphaFoldDB" id="A0A2W5KKU1"/>
<dbReference type="CDD" id="cd00118">
    <property type="entry name" value="LysM"/>
    <property type="match status" value="1"/>
</dbReference>
<dbReference type="Pfam" id="PF01476">
    <property type="entry name" value="LysM"/>
    <property type="match status" value="1"/>
</dbReference>
<comment type="caution">
    <text evidence="3">The sequence shown here is derived from an EMBL/GenBank/DDBJ whole genome shotgun (WGS) entry which is preliminary data.</text>
</comment>
<dbReference type="RefSeq" id="WP_394268125.1">
    <property type="nucleotide sequence ID" value="NZ_JBHWSZ010000014.1"/>
</dbReference>
<dbReference type="SUPFAM" id="SSF54106">
    <property type="entry name" value="LysM domain"/>
    <property type="match status" value="1"/>
</dbReference>
<proteinExistence type="predicted"/>